<name>A0A221W875_9PSEU</name>
<sequence>MPWASPWLAWPPWGRAGRKKVLPGEGRLLRRPREHHAAVPLVQRRPFREIGVGCVDREDVQGRSRAAGAIPPQDVICHLFGGRRPVRAVGVHDVFELGCGDLAQSAPVGQGRAVHCRRGPYRQEGSTRPLATALVWAIMTARLSGDEAAEGVGVQDTGSASGHSCRGPAVDAVDQHRERGVADTGRPDVHRRQGIAGRESTTIRWAPAHSRCSSAGAAAASGLGRASPPGGTAVNGRTTARLRRRRGRRCGRRSRRRAHHTASHGPSASGACCGGERWSIGADDMPARPGRISPARRAPPRFGMPRHPPALRRRRRQRIGARAMHQVRGPPSGSATSAVTTKPSRR</sequence>
<feature type="compositionally biased region" description="Basic residues" evidence="1">
    <location>
        <begin position="240"/>
        <end position="262"/>
    </location>
</feature>
<dbReference type="AlphaFoldDB" id="A0A221W875"/>
<feature type="compositionally biased region" description="Low complexity" evidence="1">
    <location>
        <begin position="219"/>
        <end position="239"/>
    </location>
</feature>
<keyword evidence="3" id="KW-1185">Reference proteome</keyword>
<evidence type="ECO:0000313" key="2">
    <source>
        <dbReference type="EMBL" id="ASO21871.1"/>
    </source>
</evidence>
<accession>A0A221W875</accession>
<dbReference type="EMBL" id="CP022521">
    <property type="protein sequence ID" value="ASO21871.1"/>
    <property type="molecule type" value="Genomic_DNA"/>
</dbReference>
<gene>
    <name evidence="2" type="ORF">AHOG_21275</name>
</gene>
<feature type="compositionally biased region" description="Basic residues" evidence="1">
    <location>
        <begin position="309"/>
        <end position="319"/>
    </location>
</feature>
<dbReference type="KEGG" id="ahg:AHOG_21275"/>
<feature type="compositionally biased region" description="Polar residues" evidence="1">
    <location>
        <begin position="333"/>
        <end position="346"/>
    </location>
</feature>
<dbReference type="Proteomes" id="UP000204221">
    <property type="component" value="Chromosome"/>
</dbReference>
<feature type="region of interest" description="Disordered" evidence="1">
    <location>
        <begin position="219"/>
        <end position="346"/>
    </location>
</feature>
<evidence type="ECO:0000256" key="1">
    <source>
        <dbReference type="SAM" id="MobiDB-lite"/>
    </source>
</evidence>
<proteinExistence type="predicted"/>
<evidence type="ECO:0000313" key="3">
    <source>
        <dbReference type="Proteomes" id="UP000204221"/>
    </source>
</evidence>
<organism evidence="2 3">
    <name type="scientific">Actinoalloteichus hoggarensis</name>
    <dbReference type="NCBI Taxonomy" id="1470176"/>
    <lineage>
        <taxon>Bacteria</taxon>
        <taxon>Bacillati</taxon>
        <taxon>Actinomycetota</taxon>
        <taxon>Actinomycetes</taxon>
        <taxon>Pseudonocardiales</taxon>
        <taxon>Pseudonocardiaceae</taxon>
        <taxon>Actinoalloteichus</taxon>
    </lineage>
</organism>
<reference evidence="2 3" key="1">
    <citation type="submission" date="2017-07" db="EMBL/GenBank/DDBJ databases">
        <title>Complete genome sequence of Actinoalloteichus hoggarensis DSM 45943, type strain of Actinoalloteichus hoggarensis.</title>
        <authorList>
            <person name="Ruckert C."/>
            <person name="Nouioui I."/>
            <person name="Willmese J."/>
            <person name="van Wezel G."/>
            <person name="Klenk H.-P."/>
            <person name="Kalinowski J."/>
            <person name="Zotchev S.B."/>
        </authorList>
    </citation>
    <scope>NUCLEOTIDE SEQUENCE [LARGE SCALE GENOMIC DNA]</scope>
    <source>
        <strain evidence="2 3">DSM 45943</strain>
    </source>
</reference>
<protein>
    <submittedName>
        <fullName evidence="2">Uncharacterized protein</fullName>
    </submittedName>
</protein>